<dbReference type="EMBL" id="BOMF01000104">
    <property type="protein sequence ID" value="GID48296.1"/>
    <property type="molecule type" value="Genomic_DNA"/>
</dbReference>
<reference evidence="2" key="1">
    <citation type="submission" date="2021-01" db="EMBL/GenBank/DDBJ databases">
        <title>Whole genome shotgun sequence of Actinoplanes capillaceus NBRC 16408.</title>
        <authorList>
            <person name="Komaki H."/>
            <person name="Tamura T."/>
        </authorList>
    </citation>
    <scope>NUCLEOTIDE SEQUENCE [LARGE SCALE GENOMIC DNA]</scope>
    <source>
        <strain evidence="2">NBRC 16408</strain>
    </source>
</reference>
<evidence type="ECO:0000256" key="1">
    <source>
        <dbReference type="SAM" id="MobiDB-lite"/>
    </source>
</evidence>
<protein>
    <submittedName>
        <fullName evidence="2">Uncharacterized protein</fullName>
    </submittedName>
</protein>
<proteinExistence type="predicted"/>
<feature type="compositionally biased region" description="Basic and acidic residues" evidence="1">
    <location>
        <begin position="39"/>
        <end position="55"/>
    </location>
</feature>
<sequence length="143" mass="15357">MLAPAVGLSGQGHVDDITAGVHDLPEDAPDLRLFGQHGGQDRRRAGDTPNDFPRRLPDVRTMRVYCEVTVVADAAETVLDRTAAELRGADIDGDTEEDTLDEAVAELRRDLGRALASLIEPGRLIDGIAGVEFRGGWCRAEPG</sequence>
<comment type="caution">
    <text evidence="2">The sequence shown here is derived from an EMBL/GenBank/DDBJ whole genome shotgun (WGS) entry which is preliminary data.</text>
</comment>
<gene>
    <name evidence="2" type="ORF">Aca07nite_55710</name>
</gene>
<organism evidence="2">
    <name type="scientific">Actinoplanes campanulatus</name>
    <dbReference type="NCBI Taxonomy" id="113559"/>
    <lineage>
        <taxon>Bacteria</taxon>
        <taxon>Bacillati</taxon>
        <taxon>Actinomycetota</taxon>
        <taxon>Actinomycetes</taxon>
        <taxon>Micromonosporales</taxon>
        <taxon>Micromonosporaceae</taxon>
        <taxon>Actinoplanes</taxon>
    </lineage>
</organism>
<evidence type="ECO:0000313" key="2">
    <source>
        <dbReference type="EMBL" id="GID48296.1"/>
    </source>
</evidence>
<feature type="region of interest" description="Disordered" evidence="1">
    <location>
        <begin position="31"/>
        <end position="55"/>
    </location>
</feature>
<accession>A0ABQ3WQ00</accession>
<name>A0ABQ3WQ00_9ACTN</name>